<feature type="region of interest" description="Disordered" evidence="2">
    <location>
        <begin position="177"/>
        <end position="197"/>
    </location>
</feature>
<name>B7K617_RIPO1</name>
<dbReference type="EMBL" id="CP001287">
    <property type="protein sequence ID" value="ACK68070.1"/>
    <property type="molecule type" value="Genomic_DNA"/>
</dbReference>
<dbReference type="SUPFAM" id="SSF69304">
    <property type="entry name" value="Tricorn protease N-terminal domain"/>
    <property type="match status" value="1"/>
</dbReference>
<comment type="similarity">
    <text evidence="1">Belongs to the TolB family.</text>
</comment>
<dbReference type="InterPro" id="IPR011659">
    <property type="entry name" value="WD40"/>
</dbReference>
<protein>
    <submittedName>
        <fullName evidence="4">WD40 domain protein beta Propeller</fullName>
    </submittedName>
</protein>
<dbReference type="eggNOG" id="COG0823">
    <property type="taxonomic scope" value="Bacteria"/>
</dbReference>
<feature type="chain" id="PRO_5002858710" evidence="3">
    <location>
        <begin position="26"/>
        <end position="197"/>
    </location>
</feature>
<keyword evidence="3" id="KW-0732">Signal</keyword>
<dbReference type="AlphaFoldDB" id="B7K617"/>
<dbReference type="PANTHER" id="PTHR36842:SF2">
    <property type="entry name" value="SLR0505 PROTEIN"/>
    <property type="match status" value="1"/>
</dbReference>
<dbReference type="InterPro" id="IPR011042">
    <property type="entry name" value="6-blade_b-propeller_TolB-like"/>
</dbReference>
<dbReference type="HOGENOM" id="CLU_101699_0_0_3"/>
<keyword evidence="5" id="KW-1185">Reference proteome</keyword>
<sequence length="197" mass="22506">MKPRRKRFHQSLTLLLLLSSLTLGLGSCQPGTFITPPTLELGSALNSRSAEEFPRFSYDGRYLVFASDRQGQRGIWLYDRLNNRLLPLPGINQPGTRQDQPDISSDGRYIVYVSEQEGKPDIFLYDRFTFQREQITKNWLGEVRHPTISGNGRLIAFEANRQGQWDLVIYDRGLNTPLSVPNPQQKETGINTNPKNQ</sequence>
<gene>
    <name evidence="4" type="ordered locus">PCC8801_4138</name>
</gene>
<accession>B7K617</accession>
<dbReference type="PANTHER" id="PTHR36842">
    <property type="entry name" value="PROTEIN TOLB HOMOLOG"/>
    <property type="match status" value="1"/>
</dbReference>
<dbReference type="Gene3D" id="2.120.10.30">
    <property type="entry name" value="TolB, C-terminal domain"/>
    <property type="match status" value="1"/>
</dbReference>
<evidence type="ECO:0000313" key="4">
    <source>
        <dbReference type="EMBL" id="ACK68070.1"/>
    </source>
</evidence>
<evidence type="ECO:0000256" key="2">
    <source>
        <dbReference type="SAM" id="MobiDB-lite"/>
    </source>
</evidence>
<evidence type="ECO:0000256" key="1">
    <source>
        <dbReference type="ARBA" id="ARBA00009820"/>
    </source>
</evidence>
<evidence type="ECO:0000256" key="3">
    <source>
        <dbReference type="SAM" id="SignalP"/>
    </source>
</evidence>
<proteinExistence type="inferred from homology"/>
<organism evidence="4 5">
    <name type="scientific">Rippkaea orientalis (strain PCC 8801 / RF-1)</name>
    <name type="common">Cyanothece sp. (strain PCC 8801)</name>
    <dbReference type="NCBI Taxonomy" id="41431"/>
    <lineage>
        <taxon>Bacteria</taxon>
        <taxon>Bacillati</taxon>
        <taxon>Cyanobacteriota</taxon>
        <taxon>Cyanophyceae</taxon>
        <taxon>Oscillatoriophycideae</taxon>
        <taxon>Chroococcales</taxon>
        <taxon>Aphanothecaceae</taxon>
        <taxon>Rippkaea</taxon>
        <taxon>Rippkaea orientalis</taxon>
    </lineage>
</organism>
<dbReference type="Pfam" id="PF07676">
    <property type="entry name" value="PD40"/>
    <property type="match status" value="3"/>
</dbReference>
<dbReference type="KEGG" id="cyp:PCC8801_4138"/>
<evidence type="ECO:0000313" key="5">
    <source>
        <dbReference type="Proteomes" id="UP000008204"/>
    </source>
</evidence>
<dbReference type="PROSITE" id="PS51257">
    <property type="entry name" value="PROKAR_LIPOPROTEIN"/>
    <property type="match status" value="1"/>
</dbReference>
<dbReference type="Proteomes" id="UP000008204">
    <property type="component" value="Chromosome"/>
</dbReference>
<dbReference type="RefSeq" id="WP_015957295.1">
    <property type="nucleotide sequence ID" value="NC_011726.1"/>
</dbReference>
<feature type="signal peptide" evidence="3">
    <location>
        <begin position="1"/>
        <end position="25"/>
    </location>
</feature>
<dbReference type="OrthoDB" id="425005at2"/>
<dbReference type="STRING" id="41431.PCC8801_4138"/>
<reference evidence="5" key="1">
    <citation type="journal article" date="2011" name="MBio">
        <title>Novel metabolic attributes of the genus Cyanothece, comprising a group of unicellular nitrogen-fixing Cyanobacteria.</title>
        <authorList>
            <person name="Bandyopadhyay A."/>
            <person name="Elvitigala T."/>
            <person name="Welsh E."/>
            <person name="Stockel J."/>
            <person name="Liberton M."/>
            <person name="Min H."/>
            <person name="Sherman L.A."/>
            <person name="Pakrasi H.B."/>
        </authorList>
    </citation>
    <scope>NUCLEOTIDE SEQUENCE [LARGE SCALE GENOMIC DNA]</scope>
    <source>
        <strain evidence="5">PCC 8801</strain>
    </source>
</reference>